<accession>A0A5S9QBE5</accession>
<feature type="domain" description="SGNH hydrolase-type esterase" evidence="1">
    <location>
        <begin position="36"/>
        <end position="196"/>
    </location>
</feature>
<dbReference type="GO" id="GO:0106435">
    <property type="term" value="F:carboxylesterase activity"/>
    <property type="evidence" value="ECO:0007669"/>
    <property type="project" value="UniProtKB-EC"/>
</dbReference>
<evidence type="ECO:0000313" key="3">
    <source>
        <dbReference type="Proteomes" id="UP000434580"/>
    </source>
</evidence>
<dbReference type="InterPro" id="IPR036514">
    <property type="entry name" value="SGNH_hydro_sf"/>
</dbReference>
<dbReference type="PROSITE" id="PS51257">
    <property type="entry name" value="PROKAR_LIPOPROTEIN"/>
    <property type="match status" value="1"/>
</dbReference>
<dbReference type="CDD" id="cd01822">
    <property type="entry name" value="Lysophospholipase_L1_like"/>
    <property type="match status" value="1"/>
</dbReference>
<dbReference type="OrthoDB" id="9786188at2"/>
<name>A0A5S9QBE5_9GAMM</name>
<dbReference type="GO" id="GO:0004622">
    <property type="term" value="F:phosphatidylcholine lysophospholipase activity"/>
    <property type="evidence" value="ECO:0007669"/>
    <property type="project" value="TreeGrafter"/>
</dbReference>
<dbReference type="InterPro" id="IPR008265">
    <property type="entry name" value="Lipase_GDSL_AS"/>
</dbReference>
<dbReference type="PANTHER" id="PTHR30383:SF24">
    <property type="entry name" value="THIOESTERASE 1_PROTEASE 1_LYSOPHOSPHOLIPASE L1"/>
    <property type="match status" value="1"/>
</dbReference>
<dbReference type="SUPFAM" id="SSF52266">
    <property type="entry name" value="SGNH hydrolase"/>
    <property type="match status" value="1"/>
</dbReference>
<sequence length="216" mass="23827">MIPRTASHRSPNAFILLTFFILSLISAQACATRILVYGDSLSAGFGLEHKQDWPTLLQQNLDKSAPNTFIVINTSISGETTTGGLLRLQNNLNKHKPDVIVLELGANDGLRGNSLKTMRQNLNEMIDKSQAAGADVLLVGMHIPPNYGSRYSKAFNESFSHIADQRNIILMPFLLDEVALEPSLMQQDGLHPNAEAQPTIARNVLKYLKPLLQQPE</sequence>
<evidence type="ECO:0000313" key="2">
    <source>
        <dbReference type="EMBL" id="CAA0115505.1"/>
    </source>
</evidence>
<organism evidence="2 3">
    <name type="scientific">BD1-7 clade bacterium</name>
    <dbReference type="NCBI Taxonomy" id="2029982"/>
    <lineage>
        <taxon>Bacteria</taxon>
        <taxon>Pseudomonadati</taxon>
        <taxon>Pseudomonadota</taxon>
        <taxon>Gammaproteobacteria</taxon>
        <taxon>Cellvibrionales</taxon>
        <taxon>Spongiibacteraceae</taxon>
        <taxon>BD1-7 clade</taxon>
    </lineage>
</organism>
<dbReference type="PROSITE" id="PS01098">
    <property type="entry name" value="LIPASE_GDSL_SER"/>
    <property type="match status" value="1"/>
</dbReference>
<dbReference type="InterPro" id="IPR051532">
    <property type="entry name" value="Ester_Hydrolysis_Enzymes"/>
</dbReference>
<dbReference type="AlphaFoldDB" id="A0A5S9QBE5"/>
<reference evidence="2 3" key="1">
    <citation type="submission" date="2019-11" db="EMBL/GenBank/DDBJ databases">
        <authorList>
            <person name="Holert J."/>
        </authorList>
    </citation>
    <scope>NUCLEOTIDE SEQUENCE [LARGE SCALE GENOMIC DNA]</scope>
    <source>
        <strain evidence="2">BC5_2</strain>
    </source>
</reference>
<proteinExistence type="predicted"/>
<dbReference type="EC" id="3.1.1.1" evidence="2"/>
<gene>
    <name evidence="2" type="primary">tesA</name>
    <name evidence="2" type="ORF">DPBNPPHM_01947</name>
</gene>
<dbReference type="Proteomes" id="UP000434580">
    <property type="component" value="Unassembled WGS sequence"/>
</dbReference>
<protein>
    <submittedName>
        <fullName evidence="2">Esterase TesA</fullName>
        <ecNumber evidence="2">3.1.1.1</ecNumber>
    </submittedName>
</protein>
<dbReference type="Pfam" id="PF13472">
    <property type="entry name" value="Lipase_GDSL_2"/>
    <property type="match status" value="1"/>
</dbReference>
<dbReference type="GO" id="GO:0006629">
    <property type="term" value="P:lipid metabolic process"/>
    <property type="evidence" value="ECO:0007669"/>
    <property type="project" value="InterPro"/>
</dbReference>
<dbReference type="PANTHER" id="PTHR30383">
    <property type="entry name" value="THIOESTERASE 1/PROTEASE 1/LYSOPHOSPHOLIPASE L1"/>
    <property type="match status" value="1"/>
</dbReference>
<keyword evidence="2" id="KW-0378">Hydrolase</keyword>
<evidence type="ECO:0000259" key="1">
    <source>
        <dbReference type="Pfam" id="PF13472"/>
    </source>
</evidence>
<dbReference type="Gene3D" id="3.40.50.1110">
    <property type="entry name" value="SGNH hydrolase"/>
    <property type="match status" value="1"/>
</dbReference>
<dbReference type="InterPro" id="IPR013830">
    <property type="entry name" value="SGNH_hydro"/>
</dbReference>
<dbReference type="EMBL" id="CACSII010000018">
    <property type="protein sequence ID" value="CAA0115505.1"/>
    <property type="molecule type" value="Genomic_DNA"/>
</dbReference>